<dbReference type="Pfam" id="PF00023">
    <property type="entry name" value="Ank"/>
    <property type="match status" value="1"/>
</dbReference>
<dbReference type="InterPro" id="IPR013525">
    <property type="entry name" value="ABC2_TM"/>
</dbReference>
<dbReference type="SMART" id="SM00382">
    <property type="entry name" value="AAA"/>
    <property type="match status" value="1"/>
</dbReference>
<dbReference type="PANTHER" id="PTHR48041:SF139">
    <property type="entry name" value="PROTEIN SCARLET"/>
    <property type="match status" value="1"/>
</dbReference>
<dbReference type="SUPFAM" id="SSF48403">
    <property type="entry name" value="Ankyrin repeat"/>
    <property type="match status" value="1"/>
</dbReference>
<dbReference type="Gene3D" id="1.25.40.20">
    <property type="entry name" value="Ankyrin repeat-containing domain"/>
    <property type="match status" value="1"/>
</dbReference>
<feature type="repeat" description="ANK" evidence="9">
    <location>
        <begin position="80"/>
        <end position="112"/>
    </location>
</feature>
<dbReference type="InterPro" id="IPR050352">
    <property type="entry name" value="ABCG_transporters"/>
</dbReference>
<evidence type="ECO:0000256" key="10">
    <source>
        <dbReference type="SAM" id="Phobius"/>
    </source>
</evidence>
<dbReference type="Pfam" id="PF19055">
    <property type="entry name" value="ABC2_membrane_7"/>
    <property type="match status" value="1"/>
</dbReference>
<feature type="transmembrane region" description="Helical" evidence="10">
    <location>
        <begin position="794"/>
        <end position="816"/>
    </location>
</feature>
<keyword evidence="3" id="KW-0813">Transport</keyword>
<feature type="repeat" description="ANK" evidence="9">
    <location>
        <begin position="113"/>
        <end position="145"/>
    </location>
</feature>
<feature type="transmembrane region" description="Helical" evidence="10">
    <location>
        <begin position="665"/>
        <end position="688"/>
    </location>
</feature>
<dbReference type="PANTHER" id="PTHR48041">
    <property type="entry name" value="ABC TRANSPORTER G FAMILY MEMBER 28"/>
    <property type="match status" value="1"/>
</dbReference>
<feature type="transmembrane region" description="Helical" evidence="10">
    <location>
        <begin position="700"/>
        <end position="718"/>
    </location>
</feature>
<dbReference type="SUPFAM" id="SSF52540">
    <property type="entry name" value="P-loop containing nucleoside triphosphate hydrolases"/>
    <property type="match status" value="1"/>
</dbReference>
<dbReference type="CDD" id="cd03213">
    <property type="entry name" value="ABCG_EPDR"/>
    <property type="match status" value="1"/>
</dbReference>
<evidence type="ECO:0000256" key="7">
    <source>
        <dbReference type="ARBA" id="ARBA00022989"/>
    </source>
</evidence>
<dbReference type="Pfam" id="PF01061">
    <property type="entry name" value="ABC2_membrane"/>
    <property type="match status" value="1"/>
</dbReference>
<dbReference type="Gene3D" id="3.40.50.300">
    <property type="entry name" value="P-loop containing nucleotide triphosphate hydrolases"/>
    <property type="match status" value="1"/>
</dbReference>
<evidence type="ECO:0000259" key="11">
    <source>
        <dbReference type="PROSITE" id="PS50893"/>
    </source>
</evidence>
<dbReference type="InterPro" id="IPR002110">
    <property type="entry name" value="Ankyrin_rpt"/>
</dbReference>
<dbReference type="AlphaFoldDB" id="A0A7H9SLD5"/>
<dbReference type="InterPro" id="IPR017871">
    <property type="entry name" value="ABC_transporter-like_CS"/>
</dbReference>
<feature type="domain" description="ABC transporter" evidence="11">
    <location>
        <begin position="216"/>
        <end position="463"/>
    </location>
</feature>
<evidence type="ECO:0000256" key="1">
    <source>
        <dbReference type="ARBA" id="ARBA00004141"/>
    </source>
</evidence>
<keyword evidence="9" id="KW-0040">ANK repeat</keyword>
<dbReference type="InterPro" id="IPR027417">
    <property type="entry name" value="P-loop_NTPase"/>
</dbReference>
<evidence type="ECO:0000256" key="4">
    <source>
        <dbReference type="ARBA" id="ARBA00022692"/>
    </source>
</evidence>
<feature type="repeat" description="ANK" evidence="9">
    <location>
        <begin position="12"/>
        <end position="44"/>
    </location>
</feature>
<comment type="similarity">
    <text evidence="2">Belongs to the ABC transporter superfamily. ABCG family. Eye pigment precursor importer (TC 3.A.1.204) subfamily.</text>
</comment>
<feature type="transmembrane region" description="Helical" evidence="10">
    <location>
        <begin position="589"/>
        <end position="611"/>
    </location>
</feature>
<evidence type="ECO:0000256" key="5">
    <source>
        <dbReference type="ARBA" id="ARBA00022741"/>
    </source>
</evidence>
<dbReference type="Pfam" id="PF12796">
    <property type="entry name" value="Ank_2"/>
    <property type="match status" value="1"/>
</dbReference>
<dbReference type="InterPro" id="IPR036770">
    <property type="entry name" value="Ankyrin_rpt-contain_sf"/>
</dbReference>
<proteinExistence type="evidence at transcript level"/>
<keyword evidence="6 12" id="KW-0067">ATP-binding</keyword>
<dbReference type="PROSITE" id="PS50893">
    <property type="entry name" value="ABC_TRANSPORTER_2"/>
    <property type="match status" value="1"/>
</dbReference>
<evidence type="ECO:0000313" key="12">
    <source>
        <dbReference type="EMBL" id="QNH67972.1"/>
    </source>
</evidence>
<name>A0A7H9SLD5_BRAPC</name>
<comment type="subcellular location">
    <subcellularLocation>
        <location evidence="1">Membrane</location>
        <topology evidence="1">Multi-pass membrane protein</topology>
    </subcellularLocation>
</comment>
<evidence type="ECO:0000256" key="2">
    <source>
        <dbReference type="ARBA" id="ARBA00005814"/>
    </source>
</evidence>
<evidence type="ECO:0000256" key="8">
    <source>
        <dbReference type="ARBA" id="ARBA00023136"/>
    </source>
</evidence>
<accession>A0A7H9SLD5</accession>
<dbReference type="SMART" id="SM00248">
    <property type="entry name" value="ANK"/>
    <property type="match status" value="3"/>
</dbReference>
<organism evidence="12">
    <name type="scientific">Brachionus plicatilis</name>
    <name type="common">Marine rotifer</name>
    <name type="synonym">Brachionus muelleri</name>
    <dbReference type="NCBI Taxonomy" id="10195"/>
    <lineage>
        <taxon>Eukaryota</taxon>
        <taxon>Metazoa</taxon>
        <taxon>Spiralia</taxon>
        <taxon>Gnathifera</taxon>
        <taxon>Rotifera</taxon>
        <taxon>Eurotatoria</taxon>
        <taxon>Monogononta</taxon>
        <taxon>Pseudotrocha</taxon>
        <taxon>Ploima</taxon>
        <taxon>Brachionidae</taxon>
        <taxon>Brachionus</taxon>
    </lineage>
</organism>
<protein>
    <submittedName>
        <fullName evidence="12">ATP-binding cassette transporter subfamily G-like protein 6</fullName>
    </submittedName>
</protein>
<sequence>MVNDFYLNEDYYGETALHMAIVSEEPSMVRFLLANGADVHARCCGKFFCPDDQKNNQEHSFLHDVLMVPENTNYEGYIYYGEYPLNFAAVLNQKECVRLLIASGADPSKQNFNGNTVLHMLVIKNNLPMFKFMLNFKTSLKIKNRQGLTPLTLAAKLTRKEGDYYNSEYNQGNWIQPYQDDNSSAYQNNDQKNSFTPVTLSWIVNARAPEKLSKMEKLQDKIFGPPDEDTEDYKMILNNVTGVIQPGSLCAIMGASGAGKTTLLNILNFRDKSKLIIESDVRVNGRPVNLKKISEYSGYVKQNDIFIGTMTVKEWLTFQAFLRMGDYYSSEEKYDRVDEVIRQCNLIKAEDSYIGLGDALKGISGGEKRRLAFATEIIMNPPLLFCDEPTSGLDAYMAIGLVEVMAEQARLGKTIVCTIHQPSTQIYEKFNVLCLLSEGRVAYLGPRDQAPRYFSNLGYNCPTNYNPADYFISILSITSAYREEAIIKAKRICDSFQQSTNQANILQSLNMLHTNYYMKDDEYDDEPKGYKSSYFVQFKWLIWRNFITDIRTPISSKILFIQVLFISIFFGLIYLKIELDEKGVQNTTGLLFVTMMNVGFIFLFPILNVFIGEMPVFYRDYRDRLYSPLIYYVSKQIAEFPKYFFMSFILVTIIYWMANIRNDAGVYFSITFTFVLMIQCSMSFAYLISVSTGNIDLSTAIAGPILIPLILFAGYFLNNDSTRAYFIWIKYISWFYYTYEILMIELWTSYDSIPCSTPFTNVTTLNGTVQCKNARCFANGDAVLDQYAVKKDLLWLHILLLFVLTIVMRVMGYFFLRLKLRKN</sequence>
<feature type="transmembrane region" description="Helical" evidence="10">
    <location>
        <begin position="640"/>
        <end position="658"/>
    </location>
</feature>
<dbReference type="GO" id="GO:0016887">
    <property type="term" value="F:ATP hydrolysis activity"/>
    <property type="evidence" value="ECO:0007669"/>
    <property type="project" value="InterPro"/>
</dbReference>
<evidence type="ECO:0000256" key="9">
    <source>
        <dbReference type="PROSITE-ProRule" id="PRU00023"/>
    </source>
</evidence>
<dbReference type="PROSITE" id="PS50297">
    <property type="entry name" value="ANK_REP_REGION"/>
    <property type="match status" value="2"/>
</dbReference>
<dbReference type="Pfam" id="PF00005">
    <property type="entry name" value="ABC_tran"/>
    <property type="match status" value="1"/>
</dbReference>
<feature type="transmembrane region" description="Helical" evidence="10">
    <location>
        <begin position="725"/>
        <end position="744"/>
    </location>
</feature>
<dbReference type="InterPro" id="IPR043926">
    <property type="entry name" value="ABCG_dom"/>
</dbReference>
<dbReference type="GO" id="GO:0005886">
    <property type="term" value="C:plasma membrane"/>
    <property type="evidence" value="ECO:0007669"/>
    <property type="project" value="TreeGrafter"/>
</dbReference>
<keyword evidence="4 10" id="KW-0812">Transmembrane</keyword>
<evidence type="ECO:0000256" key="6">
    <source>
        <dbReference type="ARBA" id="ARBA00022840"/>
    </source>
</evidence>
<evidence type="ECO:0000256" key="3">
    <source>
        <dbReference type="ARBA" id="ARBA00022448"/>
    </source>
</evidence>
<dbReference type="InterPro" id="IPR003593">
    <property type="entry name" value="AAA+_ATPase"/>
</dbReference>
<dbReference type="GO" id="GO:0140359">
    <property type="term" value="F:ABC-type transporter activity"/>
    <property type="evidence" value="ECO:0007669"/>
    <property type="project" value="InterPro"/>
</dbReference>
<dbReference type="EMBL" id="MT524917">
    <property type="protein sequence ID" value="QNH67972.1"/>
    <property type="molecule type" value="mRNA"/>
</dbReference>
<keyword evidence="8 10" id="KW-0472">Membrane</keyword>
<keyword evidence="7 10" id="KW-1133">Transmembrane helix</keyword>
<dbReference type="PROSITE" id="PS00211">
    <property type="entry name" value="ABC_TRANSPORTER_1"/>
    <property type="match status" value="1"/>
</dbReference>
<feature type="transmembrane region" description="Helical" evidence="10">
    <location>
        <begin position="558"/>
        <end position="577"/>
    </location>
</feature>
<reference evidence="12" key="2">
    <citation type="submission" date="2020-05" db="EMBL/GenBank/DDBJ databases">
        <authorList>
            <person name="Kang H.-M."/>
            <person name="Kim M.-S."/>
            <person name="Lee J.-S."/>
        </authorList>
    </citation>
    <scope>NUCLEOTIDE SEQUENCE</scope>
</reference>
<keyword evidence="5" id="KW-0547">Nucleotide-binding</keyword>
<dbReference type="InterPro" id="IPR003439">
    <property type="entry name" value="ABC_transporter-like_ATP-bd"/>
</dbReference>
<dbReference type="GO" id="GO:0005524">
    <property type="term" value="F:ATP binding"/>
    <property type="evidence" value="ECO:0007669"/>
    <property type="project" value="UniProtKB-KW"/>
</dbReference>
<dbReference type="PROSITE" id="PS50088">
    <property type="entry name" value="ANK_REPEAT"/>
    <property type="match status" value="3"/>
</dbReference>
<reference evidence="12" key="1">
    <citation type="journal article" date="2020" name="Comp. Biochem. Physiol. Part D Genomics Proteomics">
        <title>The genome of the marine monogonont rotifer Brachionus rotundiformis and insight into species-specific detoxification components in Brachionus spp.</title>
        <authorList>
            <person name="Kang H.M."/>
            <person name="Kim M.S."/>
            <person name="Choi B.S."/>
            <person name="Kim D.H."/>
            <person name="Kim H.J."/>
            <person name="Hwang U.K."/>
            <person name="Hagiwara A."/>
            <person name="Lee J.S."/>
        </authorList>
    </citation>
    <scope>NUCLEOTIDE SEQUENCE</scope>
</reference>